<accession>A0ABU5UGT3</accession>
<organism evidence="2 3">
    <name type="scientific">Nodularia harveyana UHCC-0300</name>
    <dbReference type="NCBI Taxonomy" id="2974287"/>
    <lineage>
        <taxon>Bacteria</taxon>
        <taxon>Bacillati</taxon>
        <taxon>Cyanobacteriota</taxon>
        <taxon>Cyanophyceae</taxon>
        <taxon>Nostocales</taxon>
        <taxon>Nodulariaceae</taxon>
        <taxon>Nodularia</taxon>
    </lineage>
</organism>
<dbReference type="Proteomes" id="UP001302120">
    <property type="component" value="Unassembled WGS sequence"/>
</dbReference>
<protein>
    <submittedName>
        <fullName evidence="2">Uncharacterized protein</fullName>
    </submittedName>
</protein>
<evidence type="ECO:0000256" key="1">
    <source>
        <dbReference type="SAM" id="Coils"/>
    </source>
</evidence>
<keyword evidence="1" id="KW-0175">Coiled coil</keyword>
<sequence>MTDKEIKQLMESNAKTAQAMLDEIADARQERQELREGMVQLQNAVARLTNIQESIANLLVSLDGDRPTILKKLMAIECKLDQLLPEELNTEAESTILTEMSEEKG</sequence>
<feature type="coiled-coil region" evidence="1">
    <location>
        <begin position="17"/>
        <end position="51"/>
    </location>
</feature>
<gene>
    <name evidence="2" type="ORF">VB620_14460</name>
</gene>
<dbReference type="EMBL" id="JAYGHG010000025">
    <property type="protein sequence ID" value="MEA5582538.1"/>
    <property type="molecule type" value="Genomic_DNA"/>
</dbReference>
<reference evidence="2 3" key="1">
    <citation type="submission" date="2023-12" db="EMBL/GenBank/DDBJ databases">
        <title>Baltic Sea Cyanobacteria.</title>
        <authorList>
            <person name="Delbaje E."/>
            <person name="Fewer D.P."/>
            <person name="Shishido T.K."/>
        </authorList>
    </citation>
    <scope>NUCLEOTIDE SEQUENCE [LARGE SCALE GENOMIC DNA]</scope>
    <source>
        <strain evidence="2 3">UHCC-0300</strain>
    </source>
</reference>
<evidence type="ECO:0000313" key="2">
    <source>
        <dbReference type="EMBL" id="MEA5582538.1"/>
    </source>
</evidence>
<dbReference type="RefSeq" id="WP_323196853.1">
    <property type="nucleotide sequence ID" value="NZ_JAYGHG010000025.1"/>
</dbReference>
<evidence type="ECO:0000313" key="3">
    <source>
        <dbReference type="Proteomes" id="UP001302120"/>
    </source>
</evidence>
<proteinExistence type="predicted"/>
<comment type="caution">
    <text evidence="2">The sequence shown here is derived from an EMBL/GenBank/DDBJ whole genome shotgun (WGS) entry which is preliminary data.</text>
</comment>
<keyword evidence="3" id="KW-1185">Reference proteome</keyword>
<name>A0ABU5UGT3_9CYAN</name>